<feature type="transmembrane region" description="Helical" evidence="1">
    <location>
        <begin position="12"/>
        <end position="32"/>
    </location>
</feature>
<evidence type="ECO:0000313" key="3">
    <source>
        <dbReference type="Proteomes" id="UP001325140"/>
    </source>
</evidence>
<sequence>MILVPLNYWFSNLIWLCVSFGLLFLFCHFLFVPKLMYRKQQRVDVLKSNVALISKVEKEIELIQVQVEQELHATSQRCRDINANAITKARNIVESARSKFKQQYREYYVKMNSELMVDSVDLQELVDELVGDVHSKIIEEYRLKSHL</sequence>
<keyword evidence="3" id="KW-1185">Reference proteome</keyword>
<keyword evidence="1" id="KW-0472">Membrane</keyword>
<name>A0ABZ0URB3_9RICK</name>
<protein>
    <submittedName>
        <fullName evidence="2">F0F1 ATP synthase subunit B</fullName>
    </submittedName>
</protein>
<evidence type="ECO:0000256" key="1">
    <source>
        <dbReference type="SAM" id="Phobius"/>
    </source>
</evidence>
<evidence type="ECO:0000313" key="2">
    <source>
        <dbReference type="EMBL" id="WPX97683.1"/>
    </source>
</evidence>
<accession>A0ABZ0URB3</accession>
<keyword evidence="1" id="KW-1133">Transmembrane helix</keyword>
<reference evidence="2" key="1">
    <citation type="submission" date="2022-10" db="EMBL/GenBank/DDBJ databases">
        <title>Host association and intracellularity evolved multiple times independently in the Rickettsiales.</title>
        <authorList>
            <person name="Castelli M."/>
            <person name="Nardi T."/>
            <person name="Gammuto L."/>
            <person name="Bellinzona G."/>
            <person name="Sabaneyeva E."/>
            <person name="Potekhin A."/>
            <person name="Serra V."/>
            <person name="Petroni G."/>
            <person name="Sassera D."/>
        </authorList>
    </citation>
    <scope>NUCLEOTIDE SEQUENCE [LARGE SCALE GENOMIC DNA]</scope>
    <source>
        <strain evidence="2">US_Bl 11III1</strain>
    </source>
</reference>
<dbReference type="Proteomes" id="UP001325140">
    <property type="component" value="Chromosome"/>
</dbReference>
<proteinExistence type="predicted"/>
<gene>
    <name evidence="2" type="ORF">Fokcrypt_00196</name>
</gene>
<keyword evidence="1" id="KW-0812">Transmembrane</keyword>
<dbReference type="EMBL" id="CP110343">
    <property type="protein sequence ID" value="WPX97683.1"/>
    <property type="molecule type" value="Genomic_DNA"/>
</dbReference>
<organism evidence="2 3">
    <name type="scientific">Candidatus Fokinia crypta</name>
    <dbReference type="NCBI Taxonomy" id="1920990"/>
    <lineage>
        <taxon>Bacteria</taxon>
        <taxon>Pseudomonadati</taxon>
        <taxon>Pseudomonadota</taxon>
        <taxon>Alphaproteobacteria</taxon>
        <taxon>Rickettsiales</taxon>
        <taxon>Candidatus Midichloriaceae</taxon>
        <taxon>Candidatus Fokinia</taxon>
    </lineage>
</organism>